<keyword evidence="3" id="KW-1185">Reference proteome</keyword>
<proteinExistence type="predicted"/>
<organism evidence="2 3">
    <name type="scientific">Prorocentrum cordatum</name>
    <dbReference type="NCBI Taxonomy" id="2364126"/>
    <lineage>
        <taxon>Eukaryota</taxon>
        <taxon>Sar</taxon>
        <taxon>Alveolata</taxon>
        <taxon>Dinophyceae</taxon>
        <taxon>Prorocentrales</taxon>
        <taxon>Prorocentraceae</taxon>
        <taxon>Prorocentrum</taxon>
    </lineage>
</organism>
<name>A0ABN9TBL2_9DINO</name>
<evidence type="ECO:0000313" key="3">
    <source>
        <dbReference type="Proteomes" id="UP001189429"/>
    </source>
</evidence>
<feature type="compositionally biased region" description="Polar residues" evidence="1">
    <location>
        <begin position="169"/>
        <end position="185"/>
    </location>
</feature>
<protein>
    <submittedName>
        <fullName evidence="2">Uncharacterized protein</fullName>
    </submittedName>
</protein>
<evidence type="ECO:0000256" key="1">
    <source>
        <dbReference type="SAM" id="MobiDB-lite"/>
    </source>
</evidence>
<evidence type="ECO:0000313" key="2">
    <source>
        <dbReference type="EMBL" id="CAK0843079.1"/>
    </source>
</evidence>
<sequence length="185" mass="20743">RAYVFSRCSRLSAWPRRAECTRLGDARPWAYGAPCRVLPARQEPLTGEEQTTQPRAEEEEEEDPKIRGKWSRPPGAHAASKNQAAERSTRAHSRLQGGGMEKGKAMEAEDKEETGVGIMAVGGDRFEWRKGDQIETWKHDLERPGLTTSLARNTMYDPNAKYNCAGKNDNLTCGQDRTVNSRPLK</sequence>
<reference evidence="2" key="1">
    <citation type="submission" date="2023-10" db="EMBL/GenBank/DDBJ databases">
        <authorList>
            <person name="Chen Y."/>
            <person name="Shah S."/>
            <person name="Dougan E. K."/>
            <person name="Thang M."/>
            <person name="Chan C."/>
        </authorList>
    </citation>
    <scope>NUCLEOTIDE SEQUENCE [LARGE SCALE GENOMIC DNA]</scope>
</reference>
<dbReference type="EMBL" id="CAUYUJ010014548">
    <property type="protein sequence ID" value="CAK0843079.1"/>
    <property type="molecule type" value="Genomic_DNA"/>
</dbReference>
<feature type="region of interest" description="Disordered" evidence="1">
    <location>
        <begin position="39"/>
        <end position="116"/>
    </location>
</feature>
<accession>A0ABN9TBL2</accession>
<feature type="non-terminal residue" evidence="2">
    <location>
        <position position="1"/>
    </location>
</feature>
<feature type="region of interest" description="Disordered" evidence="1">
    <location>
        <begin position="166"/>
        <end position="185"/>
    </location>
</feature>
<comment type="caution">
    <text evidence="2">The sequence shown here is derived from an EMBL/GenBank/DDBJ whole genome shotgun (WGS) entry which is preliminary data.</text>
</comment>
<gene>
    <name evidence="2" type="ORF">PCOR1329_LOCUS37518</name>
</gene>
<dbReference type="Proteomes" id="UP001189429">
    <property type="component" value="Unassembled WGS sequence"/>
</dbReference>